<evidence type="ECO:0000313" key="4">
    <source>
        <dbReference type="EMBL" id="OMF45570.1"/>
    </source>
</evidence>
<dbReference type="RefSeq" id="WP_076176797.1">
    <property type="nucleotide sequence ID" value="NZ_MRTP01000023.1"/>
</dbReference>
<evidence type="ECO:0000256" key="2">
    <source>
        <dbReference type="ARBA" id="ARBA00022643"/>
    </source>
</evidence>
<proteinExistence type="predicted"/>
<dbReference type="GO" id="GO:0016491">
    <property type="term" value="F:oxidoreductase activity"/>
    <property type="evidence" value="ECO:0007669"/>
    <property type="project" value="InterPro"/>
</dbReference>
<sequence>MSITVIYGGTRPDGNTELLTERVVRGFAGVDRIVLKEYTVQPIEDLRHTEQGFQDVGDDYNALIDRVLAADTVIFATPVYWYGMSGHMKNFIDRWSQTLRDDQRPHFRESMKSKTAYVIAVGGDDPQLKGLPLIQQFQHIFGFFGTKFGGYILGEGNRPGTVIHDTPSIKLADELRDRLIRQVQE</sequence>
<keyword evidence="5" id="KW-1185">Reference proteome</keyword>
<gene>
    <name evidence="4" type="ORF">BK138_33840</name>
</gene>
<comment type="caution">
    <text evidence="4">The sequence shown here is derived from an EMBL/GenBank/DDBJ whole genome shotgun (WGS) entry which is preliminary data.</text>
</comment>
<dbReference type="SUPFAM" id="SSF52218">
    <property type="entry name" value="Flavoproteins"/>
    <property type="match status" value="1"/>
</dbReference>
<dbReference type="STRING" id="297318.BK138_33840"/>
<evidence type="ECO:0000313" key="5">
    <source>
        <dbReference type="Proteomes" id="UP000187172"/>
    </source>
</evidence>
<evidence type="ECO:0000259" key="3">
    <source>
        <dbReference type="Pfam" id="PF03358"/>
    </source>
</evidence>
<organism evidence="4 5">
    <name type="scientific">Paenibacillus rhizosphaerae</name>
    <dbReference type="NCBI Taxonomy" id="297318"/>
    <lineage>
        <taxon>Bacteria</taxon>
        <taxon>Bacillati</taxon>
        <taxon>Bacillota</taxon>
        <taxon>Bacilli</taxon>
        <taxon>Bacillales</taxon>
        <taxon>Paenibacillaceae</taxon>
        <taxon>Paenibacillus</taxon>
    </lineage>
</organism>
<dbReference type="PANTHER" id="PTHR43278">
    <property type="entry name" value="NAD(P)H-DEPENDENT FMN-CONTAINING OXIDOREDUCTASE YWQN-RELATED"/>
    <property type="match status" value="1"/>
</dbReference>
<dbReference type="Proteomes" id="UP000187172">
    <property type="component" value="Unassembled WGS sequence"/>
</dbReference>
<protein>
    <submittedName>
        <fullName evidence="4">NAD(P)H-dependent oxidoreductase</fullName>
    </submittedName>
</protein>
<accession>A0A1R1E158</accession>
<dbReference type="InterPro" id="IPR029039">
    <property type="entry name" value="Flavoprotein-like_sf"/>
</dbReference>
<reference evidence="4 5" key="1">
    <citation type="submission" date="2016-11" db="EMBL/GenBank/DDBJ databases">
        <title>Paenibacillus species isolates.</title>
        <authorList>
            <person name="Beno S.M."/>
        </authorList>
    </citation>
    <scope>NUCLEOTIDE SEQUENCE [LARGE SCALE GENOMIC DNA]</scope>
    <source>
        <strain evidence="4 5">FSL R5-0378</strain>
    </source>
</reference>
<evidence type="ECO:0000256" key="1">
    <source>
        <dbReference type="ARBA" id="ARBA00022630"/>
    </source>
</evidence>
<keyword evidence="1" id="KW-0285">Flavoprotein</keyword>
<dbReference type="PANTHER" id="PTHR43278:SF4">
    <property type="entry name" value="NAD(P)H-DEPENDENT FMN-CONTAINING OXIDOREDUCTASE YWQN-RELATED"/>
    <property type="match status" value="1"/>
</dbReference>
<keyword evidence="2" id="KW-0288">FMN</keyword>
<name>A0A1R1E158_9BACL</name>
<dbReference type="InterPro" id="IPR005025">
    <property type="entry name" value="FMN_Rdtase-like_dom"/>
</dbReference>
<dbReference type="Pfam" id="PF03358">
    <property type="entry name" value="FMN_red"/>
    <property type="match status" value="1"/>
</dbReference>
<dbReference type="EMBL" id="MRTP01000023">
    <property type="protein sequence ID" value="OMF45570.1"/>
    <property type="molecule type" value="Genomic_DNA"/>
</dbReference>
<feature type="domain" description="NADPH-dependent FMN reductase-like" evidence="3">
    <location>
        <begin position="1"/>
        <end position="125"/>
    </location>
</feature>
<dbReference type="AlphaFoldDB" id="A0A1R1E158"/>
<dbReference type="InterPro" id="IPR051796">
    <property type="entry name" value="ISF_SsuE-like"/>
</dbReference>
<dbReference type="Gene3D" id="3.40.50.360">
    <property type="match status" value="1"/>
</dbReference>